<reference evidence="1 2" key="1">
    <citation type="journal article" date="2013" name="Nat. Genet.">
        <title>The high-quality draft genome of peach (Prunus persica) identifies unique patterns of genetic diversity, domestication and genome evolution.</title>
        <authorList>
            <consortium name="International Peach Genome Initiative"/>
            <person name="Verde I."/>
            <person name="Abbott A.G."/>
            <person name="Scalabrin S."/>
            <person name="Jung S."/>
            <person name="Shu S."/>
            <person name="Marroni F."/>
            <person name="Zhebentyayeva T."/>
            <person name="Dettori M.T."/>
            <person name="Grimwood J."/>
            <person name="Cattonaro F."/>
            <person name="Zuccolo A."/>
            <person name="Rossini L."/>
            <person name="Jenkins J."/>
            <person name="Vendramin E."/>
            <person name="Meisel L.A."/>
            <person name="Decroocq V."/>
            <person name="Sosinski B."/>
            <person name="Prochnik S."/>
            <person name="Mitros T."/>
            <person name="Policriti A."/>
            <person name="Cipriani G."/>
            <person name="Dondini L."/>
            <person name="Ficklin S."/>
            <person name="Goodstein D.M."/>
            <person name="Xuan P."/>
            <person name="Del Fabbro C."/>
            <person name="Aramini V."/>
            <person name="Copetti D."/>
            <person name="Gonzalez S."/>
            <person name="Horner D.S."/>
            <person name="Falchi R."/>
            <person name="Lucas S."/>
            <person name="Mica E."/>
            <person name="Maldonado J."/>
            <person name="Lazzari B."/>
            <person name="Bielenberg D."/>
            <person name="Pirona R."/>
            <person name="Miculan M."/>
            <person name="Barakat A."/>
            <person name="Testolin R."/>
            <person name="Stella A."/>
            <person name="Tartarini S."/>
            <person name="Tonutti P."/>
            <person name="Arus P."/>
            <person name="Orellana A."/>
            <person name="Wells C."/>
            <person name="Main D."/>
            <person name="Vizzotto G."/>
            <person name="Silva H."/>
            <person name="Salamini F."/>
            <person name="Schmutz J."/>
            <person name="Morgante M."/>
            <person name="Rokhsar D.S."/>
        </authorList>
    </citation>
    <scope>NUCLEOTIDE SEQUENCE [LARGE SCALE GENOMIC DNA]</scope>
    <source>
        <strain evidence="2">cv. Nemared</strain>
    </source>
</reference>
<dbReference type="AlphaFoldDB" id="A0A251QDI3"/>
<protein>
    <submittedName>
        <fullName evidence="1">Uncharacterized protein</fullName>
    </submittedName>
</protein>
<keyword evidence="2" id="KW-1185">Reference proteome</keyword>
<dbReference type="EMBL" id="CM007652">
    <property type="protein sequence ID" value="ONI21460.1"/>
    <property type="molecule type" value="Genomic_DNA"/>
</dbReference>
<evidence type="ECO:0000313" key="1">
    <source>
        <dbReference type="EMBL" id="ONI21460.1"/>
    </source>
</evidence>
<gene>
    <name evidence="1" type="ORF">PRUPE_2G067200</name>
</gene>
<accession>A0A251QDI3</accession>
<dbReference type="Proteomes" id="UP000006882">
    <property type="component" value="Chromosome G2"/>
</dbReference>
<organism evidence="1 2">
    <name type="scientific">Prunus persica</name>
    <name type="common">Peach</name>
    <name type="synonym">Amygdalus persica</name>
    <dbReference type="NCBI Taxonomy" id="3760"/>
    <lineage>
        <taxon>Eukaryota</taxon>
        <taxon>Viridiplantae</taxon>
        <taxon>Streptophyta</taxon>
        <taxon>Embryophyta</taxon>
        <taxon>Tracheophyta</taxon>
        <taxon>Spermatophyta</taxon>
        <taxon>Magnoliopsida</taxon>
        <taxon>eudicotyledons</taxon>
        <taxon>Gunneridae</taxon>
        <taxon>Pentapetalae</taxon>
        <taxon>rosids</taxon>
        <taxon>fabids</taxon>
        <taxon>Rosales</taxon>
        <taxon>Rosaceae</taxon>
        <taxon>Amygdaloideae</taxon>
        <taxon>Amygdaleae</taxon>
        <taxon>Prunus</taxon>
    </lineage>
</organism>
<proteinExistence type="predicted"/>
<dbReference type="Gramene" id="ONI21460">
    <property type="protein sequence ID" value="ONI21460"/>
    <property type="gene ID" value="PRUPE_2G067200"/>
</dbReference>
<evidence type="ECO:0000313" key="2">
    <source>
        <dbReference type="Proteomes" id="UP000006882"/>
    </source>
</evidence>
<name>A0A251QDI3_PRUPE</name>
<sequence>MGLMTTYYLPYHNPLKQAPGILRGLSPLKLVAWRAVYLLGVSKGLYVGASPKNHPKSPTLASLACLAMADPNTRNLGSSILFEFFWPNHSQISV</sequence>